<dbReference type="Gene3D" id="3.30.70.370">
    <property type="match status" value="1"/>
</dbReference>
<organism evidence="7 8">
    <name type="scientific">Babesia microti (strain RI)</name>
    <dbReference type="NCBI Taxonomy" id="1133968"/>
    <lineage>
        <taxon>Eukaryota</taxon>
        <taxon>Sar</taxon>
        <taxon>Alveolata</taxon>
        <taxon>Apicomplexa</taxon>
        <taxon>Aconoidasida</taxon>
        <taxon>Piroplasmida</taxon>
        <taxon>Babesiidae</taxon>
        <taxon>Babesia</taxon>
    </lineage>
</organism>
<evidence type="ECO:0000256" key="5">
    <source>
        <dbReference type="ARBA" id="ARBA00049244"/>
    </source>
</evidence>
<gene>
    <name evidence="7" type="ORF">BmR1_04g06345</name>
</gene>
<dbReference type="Gene3D" id="1.20.1060.10">
    <property type="entry name" value="Taq DNA Polymerase, Chain T, domain 4"/>
    <property type="match status" value="1"/>
</dbReference>
<evidence type="ECO:0000259" key="6">
    <source>
        <dbReference type="SMART" id="SM00482"/>
    </source>
</evidence>
<dbReference type="GO" id="GO:0003677">
    <property type="term" value="F:DNA binding"/>
    <property type="evidence" value="ECO:0007669"/>
    <property type="project" value="InterPro"/>
</dbReference>
<comment type="catalytic activity">
    <reaction evidence="5">
        <text>DNA(n) + a 2'-deoxyribonucleoside 5'-triphosphate = DNA(n+1) + diphosphate</text>
        <dbReference type="Rhea" id="RHEA:22508"/>
        <dbReference type="Rhea" id="RHEA-COMP:17339"/>
        <dbReference type="Rhea" id="RHEA-COMP:17340"/>
        <dbReference type="ChEBI" id="CHEBI:33019"/>
        <dbReference type="ChEBI" id="CHEBI:61560"/>
        <dbReference type="ChEBI" id="CHEBI:173112"/>
        <dbReference type="EC" id="2.7.7.7"/>
    </reaction>
</comment>
<dbReference type="KEGG" id="bmic:BmR1_04g06345"/>
<dbReference type="PANTHER" id="PTHR10133:SF62">
    <property type="entry name" value="DNA POLYMERASE THETA"/>
    <property type="match status" value="1"/>
</dbReference>
<accession>I7IS99</accession>
<dbReference type="GO" id="GO:0006261">
    <property type="term" value="P:DNA-templated DNA replication"/>
    <property type="evidence" value="ECO:0007669"/>
    <property type="project" value="InterPro"/>
</dbReference>
<keyword evidence="4" id="KW-0239">DNA-directed DNA polymerase</keyword>
<dbReference type="OrthoDB" id="2320933at2759"/>
<dbReference type="GO" id="GO:0003887">
    <property type="term" value="F:DNA-directed DNA polymerase activity"/>
    <property type="evidence" value="ECO:0007669"/>
    <property type="project" value="UniProtKB-KW"/>
</dbReference>
<dbReference type="InterPro" id="IPR043502">
    <property type="entry name" value="DNA/RNA_pol_sf"/>
</dbReference>
<dbReference type="Pfam" id="PF00476">
    <property type="entry name" value="DNA_pol_A"/>
    <property type="match status" value="1"/>
</dbReference>
<keyword evidence="3 7" id="KW-0548">Nucleotidyltransferase</keyword>
<evidence type="ECO:0000256" key="3">
    <source>
        <dbReference type="ARBA" id="ARBA00022695"/>
    </source>
</evidence>
<dbReference type="EMBL" id="LN871599">
    <property type="protein sequence ID" value="CCF75466.1"/>
    <property type="molecule type" value="Genomic_DNA"/>
</dbReference>
<evidence type="ECO:0000256" key="1">
    <source>
        <dbReference type="ARBA" id="ARBA00012417"/>
    </source>
</evidence>
<evidence type="ECO:0000313" key="7">
    <source>
        <dbReference type="EMBL" id="CCF75466.1"/>
    </source>
</evidence>
<dbReference type="SMART" id="SM00482">
    <property type="entry name" value="POLAc"/>
    <property type="match status" value="1"/>
</dbReference>
<sequence length="757" mass="88080">MGFLYHRYSCRCIYQHKITRIHTFYFNKRHYSINETQTDQYDSESQISDDSNRFFDSFSSFNPSNRITIAISPLYDSKADRRATCFMKPAAYGLNVTYHSSNGLINDLENRNNEDNFHFIYSKYLDNKFNDILRLDNVLWVSHGCKGLLNSLYNLGLNRPKISQLFDTLTISNLVQLVQRETCLQKTFIEARRNLRRLISTDNSMHISADDKLFLDYELPPEIDDLFLGRFGRYGWGHYHYTKKEGVTYEPLNELKRQQLQQEDKLPNVSKKRKFNMLTYADIRLFTEKRTNATYFLYKLLHKKLELLPNSKNIWEKLERPLLKIFSQMERRGVFIDSEKVKILQDGLPNPDDIANEIFNITGYKLNLKSSKQVANMIYDILMFPCPYKTHELEMNESKFRSTSNTTLNMIIKDITDRNVIDRLGNIEVLKKLIEYRKAVKAHRVYAESLPSYKSNETDRVHCTFNQTGTVTGRISCSNPNLQNIHKNFKKIINAKHIPSNDTYQIVTFDYNKMELFILAYLSLDSILLSSVQSHDVFIATAALIFEINENEVTPHQRQIAKTITYGIIYGQSKLGLSRTLQVDVAYAGDLINKFFSTYPRVLDFMTLQKTLVRRYGESQTLAGRLRIVPTSTVNKNSVAMNTPIQGCAADVMKFAIQLVEQSLVTQNVPIDASLVLQVHDELVYECNVHDIPRLVSIVKPTMETSFYHLIKGLQLEERYMHTLRQFVECELTFDEIAKMVNNFRIPVSHKAGMDYL</sequence>
<evidence type="ECO:0000313" key="8">
    <source>
        <dbReference type="Proteomes" id="UP000002899"/>
    </source>
</evidence>
<dbReference type="EC" id="2.7.7.7" evidence="1"/>
<dbReference type="VEuPathDB" id="PiroplasmaDB:BmR1_04g06345"/>
<feature type="domain" description="DNA-directed DNA polymerase family A palm" evidence="6">
    <location>
        <begin position="486"/>
        <end position="691"/>
    </location>
</feature>
<protein>
    <recommendedName>
        <fullName evidence="1">DNA-directed DNA polymerase</fullName>
        <ecNumber evidence="1">2.7.7.7</ecNumber>
    </recommendedName>
</protein>
<dbReference type="GeneID" id="24425913"/>
<reference evidence="7 8" key="2">
    <citation type="journal article" date="2013" name="PLoS ONE">
        <title>Whole genome mapping and re-organization of the nuclear and mitochondrial genomes of Babesia microti isolates.</title>
        <authorList>
            <person name="Cornillot E."/>
            <person name="Dassouli A."/>
            <person name="Garg A."/>
            <person name="Pachikara N."/>
            <person name="Randazzo S."/>
            <person name="Depoix D."/>
            <person name="Carcy B."/>
            <person name="Delbecq S."/>
            <person name="Frutos R."/>
            <person name="Silva J.C."/>
            <person name="Sutton R."/>
            <person name="Krause P.J."/>
            <person name="Mamoun C.B."/>
        </authorList>
    </citation>
    <scope>NUCLEOTIDE SEQUENCE [LARGE SCALE GENOMIC DNA]</scope>
    <source>
        <strain evidence="7 8">RI</strain>
    </source>
</reference>
<keyword evidence="2 7" id="KW-0808">Transferase</keyword>
<name>I7IS99_BABMR</name>
<dbReference type="InterPro" id="IPR002298">
    <property type="entry name" value="DNA_polymerase_A"/>
</dbReference>
<proteinExistence type="predicted"/>
<dbReference type="PANTHER" id="PTHR10133">
    <property type="entry name" value="DNA POLYMERASE I"/>
    <property type="match status" value="1"/>
</dbReference>
<dbReference type="SUPFAM" id="SSF56672">
    <property type="entry name" value="DNA/RNA polymerases"/>
    <property type="match status" value="1"/>
</dbReference>
<dbReference type="InterPro" id="IPR019760">
    <property type="entry name" value="DNA-dir_DNA_pol_A_CS"/>
</dbReference>
<reference evidence="7 8" key="1">
    <citation type="journal article" date="2012" name="Nucleic Acids Res.">
        <title>Sequencing of the smallest Apicomplexan genome from the human pathogen Babesia microti.</title>
        <authorList>
            <person name="Cornillot E."/>
            <person name="Hadj-Kaddour K."/>
            <person name="Dassouli A."/>
            <person name="Noel B."/>
            <person name="Ranwez V."/>
            <person name="Vacherie B."/>
            <person name="Augagneur Y."/>
            <person name="Bres V."/>
            <person name="Duclos A."/>
            <person name="Randazzo S."/>
            <person name="Carcy B."/>
            <person name="Debierre-Grockiego F."/>
            <person name="Delbecq S."/>
            <person name="Moubri-Menage K."/>
            <person name="Shams-Eldin H."/>
            <person name="Usmani-Brown S."/>
            <person name="Bringaud F."/>
            <person name="Wincker P."/>
            <person name="Vivares C.P."/>
            <person name="Schwarz R.T."/>
            <person name="Schetters T.P."/>
            <person name="Krause P.J."/>
            <person name="Gorenflot A."/>
            <person name="Berry V."/>
            <person name="Barbe V."/>
            <person name="Ben Mamoun C."/>
        </authorList>
    </citation>
    <scope>NUCLEOTIDE SEQUENCE [LARGE SCALE GENOMIC DNA]</scope>
    <source>
        <strain evidence="7 8">RI</strain>
    </source>
</reference>
<evidence type="ECO:0000256" key="4">
    <source>
        <dbReference type="ARBA" id="ARBA00022932"/>
    </source>
</evidence>
<keyword evidence="8" id="KW-1185">Reference proteome</keyword>
<dbReference type="Gene3D" id="1.10.150.20">
    <property type="entry name" value="5' to 3' exonuclease, C-terminal subdomain"/>
    <property type="match status" value="1"/>
</dbReference>
<dbReference type="GO" id="GO:0006302">
    <property type="term" value="P:double-strand break repair"/>
    <property type="evidence" value="ECO:0007669"/>
    <property type="project" value="TreeGrafter"/>
</dbReference>
<dbReference type="RefSeq" id="XP_012649874.1">
    <property type="nucleotide sequence ID" value="XM_012794420.1"/>
</dbReference>
<dbReference type="AlphaFoldDB" id="I7IS99"/>
<dbReference type="PRINTS" id="PR00868">
    <property type="entry name" value="DNAPOLI"/>
</dbReference>
<dbReference type="InterPro" id="IPR001098">
    <property type="entry name" value="DNA-dir_DNA_pol_A_palm_dom"/>
</dbReference>
<dbReference type="Proteomes" id="UP000002899">
    <property type="component" value="Chromosome IV"/>
</dbReference>
<evidence type="ECO:0000256" key="2">
    <source>
        <dbReference type="ARBA" id="ARBA00022679"/>
    </source>
</evidence>
<reference evidence="7 8" key="3">
    <citation type="journal article" date="2016" name="Sci. Rep.">
        <title>Genome-wide diversity and gene expression profiling of Babesia microti isolates identify polymorphic genes that mediate host-pathogen interactions.</title>
        <authorList>
            <person name="Silva J.C."/>
            <person name="Cornillot E."/>
            <person name="McCracken C."/>
            <person name="Usmani-Brown S."/>
            <person name="Dwivedi A."/>
            <person name="Ifeonu O.O."/>
            <person name="Crabtree J."/>
            <person name="Gotia H.T."/>
            <person name="Virji A.Z."/>
            <person name="Reynes C."/>
            <person name="Colinge J."/>
            <person name="Kumar V."/>
            <person name="Lawres L."/>
            <person name="Pazzi J.E."/>
            <person name="Pablo J.V."/>
            <person name="Hung C."/>
            <person name="Brancato J."/>
            <person name="Kumari P."/>
            <person name="Orvis J."/>
            <person name="Tretina K."/>
            <person name="Chibucos M."/>
            <person name="Ott S."/>
            <person name="Sadzewicz L."/>
            <person name="Sengamalay N."/>
            <person name="Shetty A.C."/>
            <person name="Su Q."/>
            <person name="Tallon L."/>
            <person name="Fraser C.M."/>
            <person name="Frutos R."/>
            <person name="Molina D.M."/>
            <person name="Krause P.J."/>
            <person name="Ben Mamoun C."/>
        </authorList>
    </citation>
    <scope>NUCLEOTIDE SEQUENCE [LARGE SCALE GENOMIC DNA]</scope>
    <source>
        <strain evidence="7 8">RI</strain>
    </source>
</reference>
<dbReference type="PROSITE" id="PS00447">
    <property type="entry name" value="DNA_POLYMERASE_A"/>
    <property type="match status" value="1"/>
</dbReference>